<comment type="caution">
    <text evidence="2">The sequence shown here is derived from an EMBL/GenBank/DDBJ whole genome shotgun (WGS) entry which is preliminary data.</text>
</comment>
<dbReference type="Proteomes" id="UP000070328">
    <property type="component" value="Unassembled WGS sequence"/>
</dbReference>
<dbReference type="PANTHER" id="PTHR24148:SF64">
    <property type="entry name" value="HETEROKARYON INCOMPATIBILITY DOMAIN-CONTAINING PROTEIN"/>
    <property type="match status" value="1"/>
</dbReference>
<reference evidence="2 3" key="1">
    <citation type="submission" date="2014-02" db="EMBL/GenBank/DDBJ databases">
        <title>The genome sequence of Colletotrichum simmondsii CBS122122.</title>
        <authorList>
            <person name="Baroncelli R."/>
            <person name="Thon M.R."/>
        </authorList>
    </citation>
    <scope>NUCLEOTIDE SEQUENCE [LARGE SCALE GENOMIC DNA]</scope>
    <source>
        <strain evidence="2 3">CBS122122</strain>
    </source>
</reference>
<accession>A0A135SGV3</accession>
<dbReference type="Pfam" id="PF06985">
    <property type="entry name" value="HET"/>
    <property type="match status" value="1"/>
</dbReference>
<name>A0A135SGV3_9PEZI</name>
<dbReference type="PANTHER" id="PTHR24148">
    <property type="entry name" value="ANKYRIN REPEAT DOMAIN-CONTAINING PROTEIN 39 HOMOLOG-RELATED"/>
    <property type="match status" value="1"/>
</dbReference>
<sequence>MTASFVGYQYQALSTIDSVRLLSISRDENHPHGLCLSLDEASLDDEPTFAALSYTWQLPKYGNSEQTQEPGPGGTFEVVCDGRSMKISENLFNFLCTILEFRCLPKDGVDEPSPQTPKSPPKVKSALETMPLWIDVFCIDQANTEEKKHQVLLMHRIYSAAQNVLVWLGLSEPDPEVQWIHDKFIPRLSQALRKPESVKALLYKDPYCRKPEVLDLLGPDTCSRWGTSWFILAKFLGENRWFDRGWVVQEVALADPAQTHIMCGKVVLNWKRLGAFVQFLHESRWSHSLETHIERSFEHVKLFPNVQALSKPQSPSSRHLGIGGGLHKINEVRNLLSELVFYTGNESWSMRSEPAWLACASVIISTLRSFHFGDDRDHIHGSLGMLSMLLPQGVPSPIIPDYDQSVEEVFTSVAACFLERLPLLSELRHIGKEKTRRYTALPSWVPDYSVPNASKTDRHNRYGGLPQTEVTLKVLGRCEGEIWSRELRRPSVIGQKLVLHGMKVGTILSKVHEHFIPESSYEMALTMVGYFRTRPFEALCQPQLNLWDRLAAAVLNECLELYALHLEPLLSDCGLDKSHRVEYYVPGRREFVHTRLNGSEAGLFIRKEIYAWVERFQILGFPHFPRLCVDQQVWEELDNESFYRTSRQAFGLGSHFAMEHDQIWFAEGASVPFILREVTPAPETGKGGTQPRVFRYVGDIELTDFDVYSSELTSERHTPEYEEINIF</sequence>
<dbReference type="InterPro" id="IPR052895">
    <property type="entry name" value="HetReg/Transcr_Mod"/>
</dbReference>
<dbReference type="InterPro" id="IPR010730">
    <property type="entry name" value="HET"/>
</dbReference>
<dbReference type="OrthoDB" id="4476201at2759"/>
<evidence type="ECO:0000313" key="3">
    <source>
        <dbReference type="Proteomes" id="UP000070328"/>
    </source>
</evidence>
<evidence type="ECO:0000259" key="1">
    <source>
        <dbReference type="Pfam" id="PF06985"/>
    </source>
</evidence>
<dbReference type="EMBL" id="JFBX01000569">
    <property type="protein sequence ID" value="KXH35095.1"/>
    <property type="molecule type" value="Genomic_DNA"/>
</dbReference>
<feature type="domain" description="Heterokaryon incompatibility" evidence="1">
    <location>
        <begin position="49"/>
        <end position="250"/>
    </location>
</feature>
<gene>
    <name evidence="2" type="ORF">CSIM01_04620</name>
</gene>
<dbReference type="AlphaFoldDB" id="A0A135SGV3"/>
<proteinExistence type="predicted"/>
<keyword evidence="3" id="KW-1185">Reference proteome</keyword>
<organism evidence="2 3">
    <name type="scientific">Colletotrichum simmondsii</name>
    <dbReference type="NCBI Taxonomy" id="703756"/>
    <lineage>
        <taxon>Eukaryota</taxon>
        <taxon>Fungi</taxon>
        <taxon>Dikarya</taxon>
        <taxon>Ascomycota</taxon>
        <taxon>Pezizomycotina</taxon>
        <taxon>Sordariomycetes</taxon>
        <taxon>Hypocreomycetidae</taxon>
        <taxon>Glomerellales</taxon>
        <taxon>Glomerellaceae</taxon>
        <taxon>Colletotrichum</taxon>
        <taxon>Colletotrichum acutatum species complex</taxon>
    </lineage>
</organism>
<evidence type="ECO:0000313" key="2">
    <source>
        <dbReference type="EMBL" id="KXH35095.1"/>
    </source>
</evidence>
<protein>
    <submittedName>
        <fullName evidence="2">Heterokaryon incompatibility protein</fullName>
    </submittedName>
</protein>